<evidence type="ECO:0000259" key="2">
    <source>
        <dbReference type="Pfam" id="PF20434"/>
    </source>
</evidence>
<dbReference type="InterPro" id="IPR049492">
    <property type="entry name" value="BD-FAE-like_dom"/>
</dbReference>
<name>A0ABU9VSB8_9CLOT</name>
<dbReference type="Pfam" id="PF20434">
    <property type="entry name" value="BD-FAE"/>
    <property type="match status" value="1"/>
</dbReference>
<keyword evidence="4" id="KW-1185">Reference proteome</keyword>
<dbReference type="InterPro" id="IPR029058">
    <property type="entry name" value="AB_hydrolase_fold"/>
</dbReference>
<dbReference type="PANTHER" id="PTHR48081">
    <property type="entry name" value="AB HYDROLASE SUPERFAMILY PROTEIN C4A8.06C"/>
    <property type="match status" value="1"/>
</dbReference>
<dbReference type="EMBL" id="JBCITM010000005">
    <property type="protein sequence ID" value="MEN1760053.1"/>
    <property type="molecule type" value="Genomic_DNA"/>
</dbReference>
<reference evidence="3 4" key="1">
    <citation type="submission" date="2024-04" db="EMBL/GenBank/DDBJ databases">
        <title>Genome sequencing and metabolic network reconstruction of aminoacids and betaine degradation by Anoxynatronum sibiricum.</title>
        <authorList>
            <person name="Detkova E.N."/>
            <person name="Boltjanskaja Y.V."/>
            <person name="Mardanov A.V."/>
            <person name="Kevbrin V."/>
        </authorList>
    </citation>
    <scope>NUCLEOTIDE SEQUENCE [LARGE SCALE GENOMIC DNA]</scope>
    <source>
        <strain evidence="3 4">Z-7981</strain>
    </source>
</reference>
<protein>
    <submittedName>
        <fullName evidence="3">Alpha/beta hydrolase</fullName>
    </submittedName>
</protein>
<sequence>METTANHSIFHIPLENEGWLDAYLLAEGTARQAVVICPGGGYQMISDREGKPVAEAFNQAGFHAFVLHYKVTPAPLGWQPLHQLSQAVAEARRQVALVQRMPVSEVRVAVCGFSAGGHLAGSLGTLWHREAFFSPATSLELHRPDALVLCYPVISARECAHAASFRQLAGPDPKLRQLFSLEERVTEHTPPTFLWHTLTDELVPAKNSLLFLEALLAAQVPAELHLYPRGVHGLSLATPAVAQPENNRWADPHVATWFALAVEWLAETL</sequence>
<proteinExistence type="predicted"/>
<accession>A0ABU9VSB8</accession>
<feature type="domain" description="BD-FAE-like" evidence="2">
    <location>
        <begin position="20"/>
        <end position="215"/>
    </location>
</feature>
<evidence type="ECO:0000313" key="3">
    <source>
        <dbReference type="EMBL" id="MEN1760053.1"/>
    </source>
</evidence>
<comment type="caution">
    <text evidence="3">The sequence shown here is derived from an EMBL/GenBank/DDBJ whole genome shotgun (WGS) entry which is preliminary data.</text>
</comment>
<dbReference type="Gene3D" id="3.40.50.1820">
    <property type="entry name" value="alpha/beta hydrolase"/>
    <property type="match status" value="1"/>
</dbReference>
<dbReference type="PANTHER" id="PTHR48081:SF6">
    <property type="entry name" value="PEPTIDASE S9 PROLYL OLIGOPEPTIDASE CATALYTIC DOMAIN-CONTAINING PROTEIN"/>
    <property type="match status" value="1"/>
</dbReference>
<dbReference type="Proteomes" id="UP001407405">
    <property type="component" value="Unassembled WGS sequence"/>
</dbReference>
<dbReference type="RefSeq" id="WP_343185378.1">
    <property type="nucleotide sequence ID" value="NZ_JBCITM010000005.1"/>
</dbReference>
<evidence type="ECO:0000313" key="4">
    <source>
        <dbReference type="Proteomes" id="UP001407405"/>
    </source>
</evidence>
<dbReference type="GO" id="GO:0016787">
    <property type="term" value="F:hydrolase activity"/>
    <property type="evidence" value="ECO:0007669"/>
    <property type="project" value="UniProtKB-KW"/>
</dbReference>
<dbReference type="InterPro" id="IPR050300">
    <property type="entry name" value="GDXG_lipolytic_enzyme"/>
</dbReference>
<dbReference type="SUPFAM" id="SSF53474">
    <property type="entry name" value="alpha/beta-Hydrolases"/>
    <property type="match status" value="1"/>
</dbReference>
<organism evidence="3 4">
    <name type="scientific">Anoxynatronum sibiricum</name>
    <dbReference type="NCBI Taxonomy" id="210623"/>
    <lineage>
        <taxon>Bacteria</taxon>
        <taxon>Bacillati</taxon>
        <taxon>Bacillota</taxon>
        <taxon>Clostridia</taxon>
        <taxon>Eubacteriales</taxon>
        <taxon>Clostridiaceae</taxon>
        <taxon>Anoxynatronum</taxon>
    </lineage>
</organism>
<keyword evidence="1 3" id="KW-0378">Hydrolase</keyword>
<evidence type="ECO:0000256" key="1">
    <source>
        <dbReference type="ARBA" id="ARBA00022801"/>
    </source>
</evidence>
<gene>
    <name evidence="3" type="ORF">AAIG11_06195</name>
</gene>